<reference evidence="2" key="1">
    <citation type="submission" date="2022-02" db="EMBL/GenBank/DDBJ databases">
        <title>Coral-associated bacteria.</title>
        <authorList>
            <person name="Tang K."/>
            <person name="Wang X."/>
        </authorList>
    </citation>
    <scope>NUCLEOTIDE SEQUENCE</scope>
    <source>
        <strain evidence="2">SCSIO 43006</strain>
    </source>
</reference>
<gene>
    <name evidence="2" type="ORF">MJO52_12180</name>
</gene>
<accession>A0ABY4VCY5</accession>
<feature type="transmembrane region" description="Helical" evidence="1">
    <location>
        <begin position="72"/>
        <end position="90"/>
    </location>
</feature>
<sequence length="99" mass="11422">MSNLKDRRWRRKGLDRKIETPSWGELAFGKKLFNLRHMLLALFTSGFISFAMLYQLITYGHWEAKGAKVDGAVGYGIAFFLLVISIALLIETIKDWRRG</sequence>
<evidence type="ECO:0000256" key="1">
    <source>
        <dbReference type="SAM" id="Phobius"/>
    </source>
</evidence>
<evidence type="ECO:0000313" key="2">
    <source>
        <dbReference type="EMBL" id="USD19839.1"/>
    </source>
</evidence>
<organism evidence="2 3">
    <name type="scientific">Microbulbifer variabilis</name>
    <dbReference type="NCBI Taxonomy" id="266805"/>
    <lineage>
        <taxon>Bacteria</taxon>
        <taxon>Pseudomonadati</taxon>
        <taxon>Pseudomonadota</taxon>
        <taxon>Gammaproteobacteria</taxon>
        <taxon>Cellvibrionales</taxon>
        <taxon>Microbulbiferaceae</taxon>
        <taxon>Microbulbifer</taxon>
    </lineage>
</organism>
<keyword evidence="1" id="KW-0812">Transmembrane</keyword>
<protein>
    <submittedName>
        <fullName evidence="2">Uncharacterized protein</fullName>
    </submittedName>
</protein>
<keyword evidence="3" id="KW-1185">Reference proteome</keyword>
<name>A0ABY4VCY5_9GAMM</name>
<feature type="transmembrane region" description="Helical" evidence="1">
    <location>
        <begin position="38"/>
        <end position="57"/>
    </location>
</feature>
<dbReference type="RefSeq" id="WP_252081932.1">
    <property type="nucleotide sequence ID" value="NZ_CP092418.1"/>
</dbReference>
<keyword evidence="1" id="KW-1133">Transmembrane helix</keyword>
<evidence type="ECO:0000313" key="3">
    <source>
        <dbReference type="Proteomes" id="UP001055658"/>
    </source>
</evidence>
<proteinExistence type="predicted"/>
<dbReference type="EMBL" id="CP092418">
    <property type="protein sequence ID" value="USD19839.1"/>
    <property type="molecule type" value="Genomic_DNA"/>
</dbReference>
<keyword evidence="1" id="KW-0472">Membrane</keyword>
<dbReference type="Proteomes" id="UP001055658">
    <property type="component" value="Chromosome"/>
</dbReference>